<comment type="caution">
    <text evidence="3">The sequence shown here is derived from an EMBL/GenBank/DDBJ whole genome shotgun (WGS) entry which is preliminary data.</text>
</comment>
<gene>
    <name evidence="3" type="ORF">KIW84_073354</name>
</gene>
<keyword evidence="2" id="KW-0812">Transmembrane</keyword>
<dbReference type="InterPro" id="IPR044789">
    <property type="entry name" value="Put_A1-4-GlycosylTfrase_plant"/>
</dbReference>
<dbReference type="PANTHER" id="PTHR47213:SF1">
    <property type="entry name" value="OS07G0567300 PROTEIN"/>
    <property type="match status" value="1"/>
</dbReference>
<evidence type="ECO:0000256" key="2">
    <source>
        <dbReference type="SAM" id="Phobius"/>
    </source>
</evidence>
<sequence>MLRSRRRSPYGAYLCAVISAVLLLLSVSLLYSRLSLSHSDSHSNPRTLLSDTDDSDLSTSDPIDELDFIDLDQQQQQQQSQSLHTNPSSYFFDPITSSIRKSFKSPSIFSDSITTDDEFTVFSTFSTPEDRSKSAFTSDDIPLDDNIRRKATTIKSIEDLLLLKSSSLREVWGEWFDKKGMFLRKDKMLKSSFEAFNPMLNPLLQDPDSVGVSTLTRGDKILHKWWINEFKRVPFSFSPHKNTNNNGKLVTVAKGGTERRTLNDNSDAAEFLNHHQHIYADGNNWGYFPGLPLRLSFNGFMDSFFRKGKCVMRVFMVWNSPPWMFTVRYQRGLESLLFHHPNACVVVFSETIELDFFKDSFLKDGF</sequence>
<dbReference type="AlphaFoldDB" id="A0A9D4VPT2"/>
<accession>A0A9D4VPT2</accession>
<feature type="region of interest" description="Disordered" evidence="1">
    <location>
        <begin position="37"/>
        <end position="58"/>
    </location>
</feature>
<keyword evidence="4" id="KW-1185">Reference proteome</keyword>
<feature type="transmembrane region" description="Helical" evidence="2">
    <location>
        <begin position="12"/>
        <end position="31"/>
    </location>
</feature>
<keyword evidence="2" id="KW-1133">Transmembrane helix</keyword>
<keyword evidence="2" id="KW-0472">Membrane</keyword>
<dbReference type="Gramene" id="Psat07G0335400-T2">
    <property type="protein sequence ID" value="KAI5387168.1"/>
    <property type="gene ID" value="KIW84_073354"/>
</dbReference>
<reference evidence="3 4" key="1">
    <citation type="journal article" date="2022" name="Nat. Genet.">
        <title>Improved pea reference genome and pan-genome highlight genomic features and evolutionary characteristics.</title>
        <authorList>
            <person name="Yang T."/>
            <person name="Liu R."/>
            <person name="Luo Y."/>
            <person name="Hu S."/>
            <person name="Wang D."/>
            <person name="Wang C."/>
            <person name="Pandey M.K."/>
            <person name="Ge S."/>
            <person name="Xu Q."/>
            <person name="Li N."/>
            <person name="Li G."/>
            <person name="Huang Y."/>
            <person name="Saxena R.K."/>
            <person name="Ji Y."/>
            <person name="Li M."/>
            <person name="Yan X."/>
            <person name="He Y."/>
            <person name="Liu Y."/>
            <person name="Wang X."/>
            <person name="Xiang C."/>
            <person name="Varshney R.K."/>
            <person name="Ding H."/>
            <person name="Gao S."/>
            <person name="Zong X."/>
        </authorList>
    </citation>
    <scope>NUCLEOTIDE SEQUENCE [LARGE SCALE GENOMIC DNA]</scope>
    <source>
        <strain evidence="3 4">cv. Zhongwan 6</strain>
    </source>
</reference>
<dbReference type="Proteomes" id="UP001058974">
    <property type="component" value="Chromosome 7"/>
</dbReference>
<dbReference type="PANTHER" id="PTHR47213">
    <property type="entry name" value="OS07G0567300 PROTEIN"/>
    <property type="match status" value="1"/>
</dbReference>
<organism evidence="3 4">
    <name type="scientific">Pisum sativum</name>
    <name type="common">Garden pea</name>
    <name type="synonym">Lathyrus oleraceus</name>
    <dbReference type="NCBI Taxonomy" id="3888"/>
    <lineage>
        <taxon>Eukaryota</taxon>
        <taxon>Viridiplantae</taxon>
        <taxon>Streptophyta</taxon>
        <taxon>Embryophyta</taxon>
        <taxon>Tracheophyta</taxon>
        <taxon>Spermatophyta</taxon>
        <taxon>Magnoliopsida</taxon>
        <taxon>eudicotyledons</taxon>
        <taxon>Gunneridae</taxon>
        <taxon>Pentapetalae</taxon>
        <taxon>rosids</taxon>
        <taxon>fabids</taxon>
        <taxon>Fabales</taxon>
        <taxon>Fabaceae</taxon>
        <taxon>Papilionoideae</taxon>
        <taxon>50 kb inversion clade</taxon>
        <taxon>NPAAA clade</taxon>
        <taxon>Hologalegina</taxon>
        <taxon>IRL clade</taxon>
        <taxon>Fabeae</taxon>
        <taxon>Lathyrus</taxon>
    </lineage>
</organism>
<name>A0A9D4VPT2_PEA</name>
<proteinExistence type="predicted"/>
<dbReference type="EMBL" id="JAMSHJ010000007">
    <property type="protein sequence ID" value="KAI5387168.1"/>
    <property type="molecule type" value="Genomic_DNA"/>
</dbReference>
<evidence type="ECO:0000313" key="3">
    <source>
        <dbReference type="EMBL" id="KAI5387168.1"/>
    </source>
</evidence>
<protein>
    <submittedName>
        <fullName evidence="3">Uncharacterized protein</fullName>
    </submittedName>
</protein>
<evidence type="ECO:0000256" key="1">
    <source>
        <dbReference type="SAM" id="MobiDB-lite"/>
    </source>
</evidence>
<evidence type="ECO:0000313" key="4">
    <source>
        <dbReference type="Proteomes" id="UP001058974"/>
    </source>
</evidence>